<reference evidence="12" key="1">
    <citation type="submission" date="2021-04" db="EMBL/GenBank/DDBJ databases">
        <title>Genome based classification of Actinospica acidithermotolerans sp. nov., an actinobacterium isolated from an Indonesian hot spring.</title>
        <authorList>
            <person name="Kusuma A.B."/>
            <person name="Putra K.E."/>
            <person name="Nafisah S."/>
            <person name="Loh J."/>
            <person name="Nouioui I."/>
            <person name="Goodfellow M."/>
        </authorList>
    </citation>
    <scope>NUCLEOTIDE SEQUENCE</scope>
    <source>
        <strain evidence="12">DSM 45618</strain>
    </source>
</reference>
<evidence type="ECO:0000256" key="8">
    <source>
        <dbReference type="ARBA" id="ARBA00049819"/>
    </source>
</evidence>
<feature type="region of interest" description="Disordered" evidence="9">
    <location>
        <begin position="515"/>
        <end position="569"/>
    </location>
</feature>
<dbReference type="GO" id="GO:0003677">
    <property type="term" value="F:DNA binding"/>
    <property type="evidence" value="ECO:0007669"/>
    <property type="project" value="UniProtKB-KW"/>
</dbReference>
<keyword evidence="2" id="KW-0227">DNA damage</keyword>
<dbReference type="SUPFAM" id="SSF52540">
    <property type="entry name" value="P-loop containing nucleoside triphosphate hydrolases"/>
    <property type="match status" value="2"/>
</dbReference>
<dbReference type="Pfam" id="PF00271">
    <property type="entry name" value="Helicase_C"/>
    <property type="match status" value="1"/>
</dbReference>
<dbReference type="GO" id="GO:0005524">
    <property type="term" value="F:ATP binding"/>
    <property type="evidence" value="ECO:0007669"/>
    <property type="project" value="UniProtKB-KW"/>
</dbReference>
<evidence type="ECO:0000313" key="12">
    <source>
        <dbReference type="EMBL" id="MBS2961684.1"/>
    </source>
</evidence>
<dbReference type="GO" id="GO:0006281">
    <property type="term" value="P:DNA repair"/>
    <property type="evidence" value="ECO:0007669"/>
    <property type="project" value="UniProtKB-KW"/>
</dbReference>
<dbReference type="Pfam" id="PF17191">
    <property type="entry name" value="RecG_wedge"/>
    <property type="match status" value="1"/>
</dbReference>
<dbReference type="CDD" id="cd17992">
    <property type="entry name" value="DEXHc_RecG"/>
    <property type="match status" value="1"/>
</dbReference>
<dbReference type="InterPro" id="IPR014001">
    <property type="entry name" value="Helicase_ATP-bd"/>
</dbReference>
<organism evidence="12 13">
    <name type="scientific">Actinocrinis puniceicyclus</name>
    <dbReference type="NCBI Taxonomy" id="977794"/>
    <lineage>
        <taxon>Bacteria</taxon>
        <taxon>Bacillati</taxon>
        <taxon>Actinomycetota</taxon>
        <taxon>Actinomycetes</taxon>
        <taxon>Catenulisporales</taxon>
        <taxon>Actinospicaceae</taxon>
        <taxon>Actinocrinis</taxon>
    </lineage>
</organism>
<accession>A0A8J7WLH1</accession>
<dbReference type="SUPFAM" id="SSF50249">
    <property type="entry name" value="Nucleic acid-binding proteins"/>
    <property type="match status" value="1"/>
</dbReference>
<dbReference type="InterPro" id="IPR011545">
    <property type="entry name" value="DEAD/DEAH_box_helicase_dom"/>
</dbReference>
<gene>
    <name evidence="12" type="primary">recG</name>
    <name evidence="12" type="ORF">KGA66_01400</name>
</gene>
<protein>
    <recommendedName>
        <fullName evidence="8">Probable DNA 3'-5' helicase RecG</fullName>
    </recommendedName>
</protein>
<dbReference type="CDD" id="cd04488">
    <property type="entry name" value="RecG_wedge_OBF"/>
    <property type="match status" value="1"/>
</dbReference>
<keyword evidence="13" id="KW-1185">Reference proteome</keyword>
<dbReference type="PROSITE" id="PS51192">
    <property type="entry name" value="HELICASE_ATP_BIND_1"/>
    <property type="match status" value="1"/>
</dbReference>
<dbReference type="AlphaFoldDB" id="A0A8J7WLH1"/>
<keyword evidence="5" id="KW-0067">ATP-binding</keyword>
<dbReference type="Gene3D" id="2.40.50.140">
    <property type="entry name" value="Nucleic acid-binding proteins"/>
    <property type="match status" value="1"/>
</dbReference>
<evidence type="ECO:0000256" key="3">
    <source>
        <dbReference type="ARBA" id="ARBA00022801"/>
    </source>
</evidence>
<dbReference type="Pfam" id="PF19833">
    <property type="entry name" value="RecG_dom3_C"/>
    <property type="match status" value="1"/>
</dbReference>
<feature type="domain" description="Helicase ATP-binding" evidence="10">
    <location>
        <begin position="296"/>
        <end position="469"/>
    </location>
</feature>
<dbReference type="InterPro" id="IPR012340">
    <property type="entry name" value="NA-bd_OB-fold"/>
</dbReference>
<dbReference type="Pfam" id="PF00270">
    <property type="entry name" value="DEAD"/>
    <property type="match status" value="1"/>
</dbReference>
<evidence type="ECO:0000256" key="4">
    <source>
        <dbReference type="ARBA" id="ARBA00022806"/>
    </source>
</evidence>
<keyword evidence="4 12" id="KW-0347">Helicase</keyword>
<evidence type="ECO:0000256" key="1">
    <source>
        <dbReference type="ARBA" id="ARBA00022741"/>
    </source>
</evidence>
<keyword evidence="3 12" id="KW-0378">Hydrolase</keyword>
<dbReference type="InterPro" id="IPR047112">
    <property type="entry name" value="RecG/Mfd"/>
</dbReference>
<keyword evidence="7" id="KW-0234">DNA repair</keyword>
<dbReference type="InterPro" id="IPR001650">
    <property type="entry name" value="Helicase_C-like"/>
</dbReference>
<keyword evidence="6" id="KW-0238">DNA-binding</keyword>
<evidence type="ECO:0000313" key="13">
    <source>
        <dbReference type="Proteomes" id="UP000677913"/>
    </source>
</evidence>
<dbReference type="Gene3D" id="3.40.50.300">
    <property type="entry name" value="P-loop containing nucleotide triphosphate hydrolases"/>
    <property type="match status" value="2"/>
</dbReference>
<dbReference type="PROSITE" id="PS51194">
    <property type="entry name" value="HELICASE_CTER"/>
    <property type="match status" value="1"/>
</dbReference>
<dbReference type="SMART" id="SM00487">
    <property type="entry name" value="DEXDc"/>
    <property type="match status" value="1"/>
</dbReference>
<sequence>MSEAMAQQVGQRPVANADPLAERLKEVVGGRTATTLERKLDLRTVGDLLRHYPRRYATRGELTDLASLALDDYVTVLAEVESVRTRPLKGRRGSVTDVVVTDGSADLSLTFFNQPWRDRELYPGRLGLFSGRVTVFNKRRQLAQPELELLKEDQDAAAEAERYANELIPFYPAAKELSSRKIQSCVQVALDRLDDLPDPLPRPVRERHGLIGLLEAFEKIHRPGRRDEYRLARKRLKWDEALPLQVVLAQRRRDALALPAVPRPVRRGGLLDRFDARLPFRLTSGQRAVCDQIERDLAAAHPMQRLLQGEVGSGKTVVALRAMLTVVDAGGQAVLLAPTEVLAQQHHRSILDLLGPLARAGQLDGDPEGTRVALLTGSQGAKERRANLLDAAGGAAGIVIGTHAVIEDTVQFADLGLVVVDEQHRFGVEQRDALRAKSAKPPHLLVMTATPIPRTVAMTAFGDLETSVLAELPGGRSPISTFVVPAADKPHYLARTWDRIREEVAAGHQAYVVCPRIGDGEPTGSDEAEGEETGGAPDGAAPDGAAPDGAAPDGAARAGGDPADEPERQAQLSLDDLAKAAPAPRPALSVVDTARRLTERQLAGLRIGVLHGRLAPEEKDAVMTAFAAGGIDVLVATTVIEVGVNVPNATVMVVLDADRFGVSQLHQLRGRVGRGTAPGLCLLVTQAPEETPARQRLGAVAATLDGFELSRIDLEQRREGDVLGASQSGRRSSLKLLRVLDDEELLRAAREAASELVESDPLLTGEPALAAAVAALVSSDQAGFLDKS</sequence>
<dbReference type="InterPro" id="IPR033454">
    <property type="entry name" value="RecG_wedge"/>
</dbReference>
<dbReference type="Proteomes" id="UP000677913">
    <property type="component" value="Unassembled WGS sequence"/>
</dbReference>
<dbReference type="InterPro" id="IPR045562">
    <property type="entry name" value="RecG_dom3_C"/>
</dbReference>
<name>A0A8J7WLH1_9ACTN</name>
<dbReference type="EMBL" id="JAGSXH010000003">
    <property type="protein sequence ID" value="MBS2961684.1"/>
    <property type="molecule type" value="Genomic_DNA"/>
</dbReference>
<evidence type="ECO:0000256" key="9">
    <source>
        <dbReference type="SAM" id="MobiDB-lite"/>
    </source>
</evidence>
<dbReference type="GO" id="GO:0003678">
    <property type="term" value="F:DNA helicase activity"/>
    <property type="evidence" value="ECO:0007669"/>
    <property type="project" value="TreeGrafter"/>
</dbReference>
<evidence type="ECO:0000256" key="6">
    <source>
        <dbReference type="ARBA" id="ARBA00023125"/>
    </source>
</evidence>
<dbReference type="InterPro" id="IPR027417">
    <property type="entry name" value="P-loop_NTPase"/>
</dbReference>
<proteinExistence type="predicted"/>
<dbReference type="PANTHER" id="PTHR47964">
    <property type="entry name" value="ATP-DEPENDENT DNA HELICASE HOMOLOG RECG, CHLOROPLASTIC"/>
    <property type="match status" value="1"/>
</dbReference>
<evidence type="ECO:0000256" key="7">
    <source>
        <dbReference type="ARBA" id="ARBA00023204"/>
    </source>
</evidence>
<evidence type="ECO:0000256" key="5">
    <source>
        <dbReference type="ARBA" id="ARBA00022840"/>
    </source>
</evidence>
<evidence type="ECO:0000259" key="10">
    <source>
        <dbReference type="PROSITE" id="PS51192"/>
    </source>
</evidence>
<dbReference type="GO" id="GO:0016787">
    <property type="term" value="F:hydrolase activity"/>
    <property type="evidence" value="ECO:0007669"/>
    <property type="project" value="UniProtKB-KW"/>
</dbReference>
<keyword evidence="1" id="KW-0547">Nucleotide-binding</keyword>
<feature type="domain" description="Helicase C-terminal" evidence="11">
    <location>
        <begin position="566"/>
        <end position="715"/>
    </location>
</feature>
<dbReference type="PANTHER" id="PTHR47964:SF1">
    <property type="entry name" value="ATP-DEPENDENT DNA HELICASE HOMOLOG RECG, CHLOROPLASTIC"/>
    <property type="match status" value="1"/>
</dbReference>
<comment type="caution">
    <text evidence="12">The sequence shown here is derived from an EMBL/GenBank/DDBJ whole genome shotgun (WGS) entry which is preliminary data.</text>
</comment>
<evidence type="ECO:0000256" key="2">
    <source>
        <dbReference type="ARBA" id="ARBA00022763"/>
    </source>
</evidence>
<dbReference type="NCBIfam" id="NF008167">
    <property type="entry name" value="PRK10917.2-1"/>
    <property type="match status" value="1"/>
</dbReference>
<feature type="compositionally biased region" description="Low complexity" evidence="9">
    <location>
        <begin position="534"/>
        <end position="561"/>
    </location>
</feature>
<evidence type="ECO:0000259" key="11">
    <source>
        <dbReference type="PROSITE" id="PS51194"/>
    </source>
</evidence>
<dbReference type="SMART" id="SM00490">
    <property type="entry name" value="HELICc"/>
    <property type="match status" value="1"/>
</dbReference>